<comment type="caution">
    <text evidence="6">The sequence shown here is derived from an EMBL/GenBank/DDBJ whole genome shotgun (WGS) entry which is preliminary data.</text>
</comment>
<dbReference type="InterPro" id="IPR049704">
    <property type="entry name" value="Aminotrans_3_PPA_site"/>
</dbReference>
<dbReference type="Gene3D" id="3.90.1150.10">
    <property type="entry name" value="Aspartate Aminotransferase, domain 1"/>
    <property type="match status" value="1"/>
</dbReference>
<dbReference type="PIRSF" id="PIRSF000521">
    <property type="entry name" value="Transaminase_4ab_Lys_Orn"/>
    <property type="match status" value="1"/>
</dbReference>
<dbReference type="PROSITE" id="PS00600">
    <property type="entry name" value="AA_TRANSFER_CLASS_3"/>
    <property type="match status" value="1"/>
</dbReference>
<dbReference type="PANTHER" id="PTHR11986:SF79">
    <property type="entry name" value="ACETYLORNITHINE AMINOTRANSFERASE, MITOCHONDRIAL"/>
    <property type="match status" value="1"/>
</dbReference>
<protein>
    <submittedName>
        <fullName evidence="6">Aspartate aminotransferase family protein</fullName>
    </submittedName>
</protein>
<gene>
    <name evidence="6" type="ORF">COV89_01510</name>
</gene>
<dbReference type="EMBL" id="PCVI01000025">
    <property type="protein sequence ID" value="PIQ70243.1"/>
    <property type="molecule type" value="Genomic_DNA"/>
</dbReference>
<dbReference type="InterPro" id="IPR015422">
    <property type="entry name" value="PyrdxlP-dep_Trfase_small"/>
</dbReference>
<dbReference type="Pfam" id="PF00202">
    <property type="entry name" value="Aminotran_3"/>
    <property type="match status" value="1"/>
</dbReference>
<keyword evidence="3 6" id="KW-0808">Transferase</keyword>
<dbReference type="AlphaFoldDB" id="A0A2H0KI43"/>
<dbReference type="GO" id="GO:0008483">
    <property type="term" value="F:transaminase activity"/>
    <property type="evidence" value="ECO:0007669"/>
    <property type="project" value="UniProtKB-KW"/>
</dbReference>
<evidence type="ECO:0000256" key="3">
    <source>
        <dbReference type="ARBA" id="ARBA00022679"/>
    </source>
</evidence>
<comment type="similarity">
    <text evidence="5">Belongs to the class-III pyridoxal-phosphate-dependent aminotransferase family.</text>
</comment>
<dbReference type="FunFam" id="3.40.640.10:FF:000004">
    <property type="entry name" value="Acetylornithine aminotransferase"/>
    <property type="match status" value="1"/>
</dbReference>
<dbReference type="InterPro" id="IPR050103">
    <property type="entry name" value="Class-III_PLP-dep_AT"/>
</dbReference>
<dbReference type="GO" id="GO:0042802">
    <property type="term" value="F:identical protein binding"/>
    <property type="evidence" value="ECO:0007669"/>
    <property type="project" value="TreeGrafter"/>
</dbReference>
<name>A0A2H0KI43_9BACT</name>
<accession>A0A2H0KI43</accession>
<keyword evidence="4 5" id="KW-0663">Pyridoxal phosphate</keyword>
<keyword evidence="2 6" id="KW-0032">Aminotransferase</keyword>
<evidence type="ECO:0000256" key="4">
    <source>
        <dbReference type="ARBA" id="ARBA00022898"/>
    </source>
</evidence>
<dbReference type="SUPFAM" id="SSF53383">
    <property type="entry name" value="PLP-dependent transferases"/>
    <property type="match status" value="1"/>
</dbReference>
<dbReference type="Proteomes" id="UP000231371">
    <property type="component" value="Unassembled WGS sequence"/>
</dbReference>
<dbReference type="InterPro" id="IPR015421">
    <property type="entry name" value="PyrdxlP-dep_Trfase_major"/>
</dbReference>
<comment type="cofactor">
    <cofactor evidence="1">
        <name>pyridoxal 5'-phosphate</name>
        <dbReference type="ChEBI" id="CHEBI:597326"/>
    </cofactor>
</comment>
<dbReference type="InterPro" id="IPR005814">
    <property type="entry name" value="Aminotrans_3"/>
</dbReference>
<organism evidence="6 7">
    <name type="scientific">Candidatus Shapirobacteria bacterium CG11_big_fil_rev_8_21_14_0_20_40_12</name>
    <dbReference type="NCBI Taxonomy" id="1974889"/>
    <lineage>
        <taxon>Bacteria</taxon>
        <taxon>Candidatus Shapironibacteriota</taxon>
    </lineage>
</organism>
<dbReference type="CDD" id="cd00610">
    <property type="entry name" value="OAT_like"/>
    <property type="match status" value="1"/>
</dbReference>
<sequence length="386" mass="42993">MKDYQYLQQKYLVNTYPNRGLVLTRGKGVYLYDQNEEKYLDMMSNYGVNIFGYNHPYLLEKLSDQLKKLITLHCSFNNDTRAMSAEALVKRCAGGLTQVYFSNSGTEAIEAALKFAVLATGKKKFIACNNAYHGKTLGALSATSGEKYRAPFEPLFWNFKHIAYNNLLELEKAIDDQTAAFIVEPVQGEGGIILPDDNYLTNVRKICDRARILLILDEIQTGVGRTGYFLASEKEKISYDIVCLGKGLAGGIPIGASLVSQKVALKIPKLIHSSTLGGNPLACGGILAILELLDEKTLKKVGRLGDYFIQQLKTVKLPLVKEIRGKGLMIGVELDDKRNEILRQLQINKILAIPAGENVVRFLPPYTIEKENIDLVIKKLKEILNV</sequence>
<dbReference type="InterPro" id="IPR015424">
    <property type="entry name" value="PyrdxlP-dep_Trfase"/>
</dbReference>
<evidence type="ECO:0000256" key="1">
    <source>
        <dbReference type="ARBA" id="ARBA00001933"/>
    </source>
</evidence>
<dbReference type="PANTHER" id="PTHR11986">
    <property type="entry name" value="AMINOTRANSFERASE CLASS III"/>
    <property type="match status" value="1"/>
</dbReference>
<dbReference type="Gene3D" id="3.40.640.10">
    <property type="entry name" value="Type I PLP-dependent aspartate aminotransferase-like (Major domain)"/>
    <property type="match status" value="1"/>
</dbReference>
<evidence type="ECO:0000256" key="2">
    <source>
        <dbReference type="ARBA" id="ARBA00022576"/>
    </source>
</evidence>
<dbReference type="GO" id="GO:0030170">
    <property type="term" value="F:pyridoxal phosphate binding"/>
    <property type="evidence" value="ECO:0007669"/>
    <property type="project" value="InterPro"/>
</dbReference>
<proteinExistence type="inferred from homology"/>
<reference evidence="6 7" key="1">
    <citation type="submission" date="2017-09" db="EMBL/GenBank/DDBJ databases">
        <title>Depth-based differentiation of microbial function through sediment-hosted aquifers and enrichment of novel symbionts in the deep terrestrial subsurface.</title>
        <authorList>
            <person name="Probst A.J."/>
            <person name="Ladd B."/>
            <person name="Jarett J.K."/>
            <person name="Geller-Mcgrath D.E."/>
            <person name="Sieber C.M."/>
            <person name="Emerson J.B."/>
            <person name="Anantharaman K."/>
            <person name="Thomas B.C."/>
            <person name="Malmstrom R."/>
            <person name="Stieglmeier M."/>
            <person name="Klingl A."/>
            <person name="Woyke T."/>
            <person name="Ryan C.M."/>
            <person name="Banfield J.F."/>
        </authorList>
    </citation>
    <scope>NUCLEOTIDE SEQUENCE [LARGE SCALE GENOMIC DNA]</scope>
    <source>
        <strain evidence="6">CG11_big_fil_rev_8_21_14_0_20_40_12</strain>
    </source>
</reference>
<evidence type="ECO:0000313" key="6">
    <source>
        <dbReference type="EMBL" id="PIQ70243.1"/>
    </source>
</evidence>
<evidence type="ECO:0000313" key="7">
    <source>
        <dbReference type="Proteomes" id="UP000231371"/>
    </source>
</evidence>
<evidence type="ECO:0000256" key="5">
    <source>
        <dbReference type="RuleBase" id="RU003560"/>
    </source>
</evidence>